<dbReference type="InterPro" id="IPR003439">
    <property type="entry name" value="ABC_transporter-like_ATP-bd"/>
</dbReference>
<evidence type="ECO:0000256" key="4">
    <source>
        <dbReference type="ARBA" id="ARBA00022741"/>
    </source>
</evidence>
<dbReference type="SMART" id="SM00382">
    <property type="entry name" value="AAA"/>
    <property type="match status" value="1"/>
</dbReference>
<feature type="non-terminal residue" evidence="9">
    <location>
        <position position="264"/>
    </location>
</feature>
<evidence type="ECO:0000256" key="6">
    <source>
        <dbReference type="ARBA" id="ARBA00022989"/>
    </source>
</evidence>
<protein>
    <submittedName>
        <fullName evidence="9">Putative ABC transporter</fullName>
    </submittedName>
</protein>
<sequence>MQDYVASVGTAGSWLAQEHSIHFKSLSCELPNGLKILHGASGKLLPQSVTAIMGASGAGKTTLMNVLVGKVRKSEGAIFLNGHLCENLGDFPSQYGFVPQEDVMHRELTVMQNLTFAAALQLPPGTGRSEILMCVRDVLVKLQLVHVRHSIVGDEYHRGISGGQRKRVNIGLELASRRPILFLDEPTTGLDSVTATQVVQMLATIARTHRMTVTAVIHNPGIRAFAVFTDLILLQPGGYVVFAGKTDRCVGYFDSIGFPYDVEN</sequence>
<dbReference type="InterPro" id="IPR003593">
    <property type="entry name" value="AAA+_ATPase"/>
</dbReference>
<dbReference type="AlphaFoldDB" id="F0YMW5"/>
<accession>F0YMW5</accession>
<dbReference type="GeneID" id="20221358"/>
<dbReference type="OrthoDB" id="66620at2759"/>
<organism evidence="10">
    <name type="scientific">Aureococcus anophagefferens</name>
    <name type="common">Harmful bloom alga</name>
    <dbReference type="NCBI Taxonomy" id="44056"/>
    <lineage>
        <taxon>Eukaryota</taxon>
        <taxon>Sar</taxon>
        <taxon>Stramenopiles</taxon>
        <taxon>Ochrophyta</taxon>
        <taxon>Pelagophyceae</taxon>
        <taxon>Pelagomonadales</taxon>
        <taxon>Pelagomonadaceae</taxon>
        <taxon>Aureococcus</taxon>
    </lineage>
</organism>
<dbReference type="GO" id="GO:0016020">
    <property type="term" value="C:membrane"/>
    <property type="evidence" value="ECO:0007669"/>
    <property type="project" value="UniProtKB-SubCell"/>
</dbReference>
<evidence type="ECO:0000256" key="5">
    <source>
        <dbReference type="ARBA" id="ARBA00022840"/>
    </source>
</evidence>
<name>F0YMW5_AURAN</name>
<dbReference type="PROSITE" id="PS00211">
    <property type="entry name" value="ABC_TRANSPORTER_1"/>
    <property type="match status" value="1"/>
</dbReference>
<dbReference type="Proteomes" id="UP000002729">
    <property type="component" value="Unassembled WGS sequence"/>
</dbReference>
<dbReference type="GO" id="GO:0042626">
    <property type="term" value="F:ATPase-coupled transmembrane transporter activity"/>
    <property type="evidence" value="ECO:0007669"/>
    <property type="project" value="TreeGrafter"/>
</dbReference>
<keyword evidence="2" id="KW-0813">Transport</keyword>
<dbReference type="GO" id="GO:0016887">
    <property type="term" value="F:ATP hydrolysis activity"/>
    <property type="evidence" value="ECO:0007669"/>
    <property type="project" value="InterPro"/>
</dbReference>
<dbReference type="OMA" id="EAPRHEC"/>
<evidence type="ECO:0000313" key="9">
    <source>
        <dbReference type="EMBL" id="EGB03538.1"/>
    </source>
</evidence>
<dbReference type="RefSeq" id="XP_009041753.1">
    <property type="nucleotide sequence ID" value="XM_009043505.1"/>
</dbReference>
<gene>
    <name evidence="9" type="primary">ABC27</name>
    <name evidence="9" type="ORF">AURANDRAFT_33887</name>
</gene>
<feature type="domain" description="ABC transporter" evidence="8">
    <location>
        <begin position="21"/>
        <end position="262"/>
    </location>
</feature>
<dbReference type="FunCoup" id="F0YMW5">
    <property type="interactions" value="55"/>
</dbReference>
<dbReference type="PANTHER" id="PTHR48041">
    <property type="entry name" value="ABC TRANSPORTER G FAMILY MEMBER 28"/>
    <property type="match status" value="1"/>
</dbReference>
<evidence type="ECO:0000256" key="1">
    <source>
        <dbReference type="ARBA" id="ARBA00004141"/>
    </source>
</evidence>
<keyword evidence="5" id="KW-0067">ATP-binding</keyword>
<evidence type="ECO:0000313" key="10">
    <source>
        <dbReference type="Proteomes" id="UP000002729"/>
    </source>
</evidence>
<keyword evidence="7" id="KW-0472">Membrane</keyword>
<dbReference type="InterPro" id="IPR017871">
    <property type="entry name" value="ABC_transporter-like_CS"/>
</dbReference>
<dbReference type="InterPro" id="IPR027417">
    <property type="entry name" value="P-loop_NTPase"/>
</dbReference>
<dbReference type="GO" id="GO:0005524">
    <property type="term" value="F:ATP binding"/>
    <property type="evidence" value="ECO:0007669"/>
    <property type="project" value="UniProtKB-KW"/>
</dbReference>
<dbReference type="PROSITE" id="PS50893">
    <property type="entry name" value="ABC_TRANSPORTER_2"/>
    <property type="match status" value="1"/>
</dbReference>
<dbReference type="Pfam" id="PF00005">
    <property type="entry name" value="ABC_tran"/>
    <property type="match status" value="1"/>
</dbReference>
<reference evidence="9 10" key="1">
    <citation type="journal article" date="2011" name="Proc. Natl. Acad. Sci. U.S.A.">
        <title>Niche of harmful alga Aureococcus anophagefferens revealed through ecogenomics.</title>
        <authorList>
            <person name="Gobler C.J."/>
            <person name="Berry D.L."/>
            <person name="Dyhrman S.T."/>
            <person name="Wilhelm S.W."/>
            <person name="Salamov A."/>
            <person name="Lobanov A.V."/>
            <person name="Zhang Y."/>
            <person name="Collier J.L."/>
            <person name="Wurch L.L."/>
            <person name="Kustka A.B."/>
            <person name="Dill B.D."/>
            <person name="Shah M."/>
            <person name="VerBerkmoes N.C."/>
            <person name="Kuo A."/>
            <person name="Terry A."/>
            <person name="Pangilinan J."/>
            <person name="Lindquist E.A."/>
            <person name="Lucas S."/>
            <person name="Paulsen I.T."/>
            <person name="Hattenrath-Lehmann T.K."/>
            <person name="Talmage S.C."/>
            <person name="Walker E.A."/>
            <person name="Koch F."/>
            <person name="Burson A.M."/>
            <person name="Marcoval M.A."/>
            <person name="Tang Y.Z."/>
            <person name="Lecleir G.R."/>
            <person name="Coyne K.J."/>
            <person name="Berg G.M."/>
            <person name="Bertrand E.M."/>
            <person name="Saito M.A."/>
            <person name="Gladyshev V.N."/>
            <person name="Grigoriev I.V."/>
        </authorList>
    </citation>
    <scope>NUCLEOTIDE SEQUENCE [LARGE SCALE GENOMIC DNA]</scope>
    <source>
        <strain evidence="10">CCMP 1984</strain>
    </source>
</reference>
<dbReference type="EMBL" id="GL833168">
    <property type="protein sequence ID" value="EGB03538.1"/>
    <property type="molecule type" value="Genomic_DNA"/>
</dbReference>
<dbReference type="PANTHER" id="PTHR48041:SF91">
    <property type="entry name" value="ABC TRANSPORTER G FAMILY MEMBER 28"/>
    <property type="match status" value="1"/>
</dbReference>
<dbReference type="SUPFAM" id="SSF52540">
    <property type="entry name" value="P-loop containing nucleoside triphosphate hydrolases"/>
    <property type="match status" value="1"/>
</dbReference>
<dbReference type="KEGG" id="aaf:AURANDRAFT_33887"/>
<keyword evidence="10" id="KW-1185">Reference proteome</keyword>
<evidence type="ECO:0000256" key="7">
    <source>
        <dbReference type="ARBA" id="ARBA00023136"/>
    </source>
</evidence>
<dbReference type="InterPro" id="IPR050352">
    <property type="entry name" value="ABCG_transporters"/>
</dbReference>
<dbReference type="eggNOG" id="KOG0061">
    <property type="taxonomic scope" value="Eukaryota"/>
</dbReference>
<keyword evidence="4" id="KW-0547">Nucleotide-binding</keyword>
<evidence type="ECO:0000256" key="3">
    <source>
        <dbReference type="ARBA" id="ARBA00022692"/>
    </source>
</evidence>
<evidence type="ECO:0000259" key="8">
    <source>
        <dbReference type="PROSITE" id="PS50893"/>
    </source>
</evidence>
<proteinExistence type="predicted"/>
<keyword evidence="6" id="KW-1133">Transmembrane helix</keyword>
<dbReference type="InParanoid" id="F0YMW5"/>
<dbReference type="Gene3D" id="3.40.50.300">
    <property type="entry name" value="P-loop containing nucleotide triphosphate hydrolases"/>
    <property type="match status" value="1"/>
</dbReference>
<keyword evidence="3" id="KW-0812">Transmembrane</keyword>
<evidence type="ECO:0000256" key="2">
    <source>
        <dbReference type="ARBA" id="ARBA00022448"/>
    </source>
</evidence>
<comment type="subcellular location">
    <subcellularLocation>
        <location evidence="1">Membrane</location>
        <topology evidence="1">Multi-pass membrane protein</topology>
    </subcellularLocation>
</comment>